<comment type="caution">
    <text evidence="2">The sequence shown here is derived from an EMBL/GenBank/DDBJ whole genome shotgun (WGS) entry which is preliminary data.</text>
</comment>
<proteinExistence type="predicted"/>
<dbReference type="GO" id="GO:0010972">
    <property type="term" value="P:negative regulation of G2/M transition of mitotic cell cycle"/>
    <property type="evidence" value="ECO:0007669"/>
    <property type="project" value="TreeGrafter"/>
</dbReference>
<evidence type="ECO:0000256" key="1">
    <source>
        <dbReference type="SAM" id="MobiDB-lite"/>
    </source>
</evidence>
<dbReference type="InterPro" id="IPR026187">
    <property type="entry name" value="Aven"/>
</dbReference>
<name>A0A2A4JIB3_HELVI</name>
<evidence type="ECO:0000313" key="2">
    <source>
        <dbReference type="EMBL" id="PCG71506.1"/>
    </source>
</evidence>
<dbReference type="PANTHER" id="PTHR16524:SF2">
    <property type="entry name" value="CELL DEATH REGULATOR AVEN"/>
    <property type="match status" value="1"/>
</dbReference>
<feature type="compositionally biased region" description="Basic and acidic residues" evidence="1">
    <location>
        <begin position="1"/>
        <end position="21"/>
    </location>
</feature>
<reference evidence="2" key="1">
    <citation type="submission" date="2017-09" db="EMBL/GenBank/DDBJ databases">
        <title>Contemporary evolution of a Lepidopteran species, Heliothis virescens, in response to modern agricultural practices.</title>
        <authorList>
            <person name="Fritz M.L."/>
            <person name="Deyonke A.M."/>
            <person name="Papanicolaou A."/>
            <person name="Micinski S."/>
            <person name="Westbrook J."/>
            <person name="Gould F."/>
        </authorList>
    </citation>
    <scope>NUCLEOTIDE SEQUENCE [LARGE SCALE GENOMIC DNA]</scope>
    <source>
        <strain evidence="2">HvINT-</strain>
        <tissue evidence="2">Whole body</tissue>
    </source>
</reference>
<organism evidence="2">
    <name type="scientific">Heliothis virescens</name>
    <name type="common">Tobacco budworm moth</name>
    <dbReference type="NCBI Taxonomy" id="7102"/>
    <lineage>
        <taxon>Eukaryota</taxon>
        <taxon>Metazoa</taxon>
        <taxon>Ecdysozoa</taxon>
        <taxon>Arthropoda</taxon>
        <taxon>Hexapoda</taxon>
        <taxon>Insecta</taxon>
        <taxon>Pterygota</taxon>
        <taxon>Neoptera</taxon>
        <taxon>Endopterygota</taxon>
        <taxon>Lepidoptera</taxon>
        <taxon>Glossata</taxon>
        <taxon>Ditrysia</taxon>
        <taxon>Noctuoidea</taxon>
        <taxon>Noctuidae</taxon>
        <taxon>Heliothinae</taxon>
        <taxon>Heliothis</taxon>
    </lineage>
</organism>
<gene>
    <name evidence="2" type="ORF">B5V51_1771</name>
</gene>
<dbReference type="EMBL" id="NWSH01001369">
    <property type="protein sequence ID" value="PCG71506.1"/>
    <property type="molecule type" value="Genomic_DNA"/>
</dbReference>
<dbReference type="AlphaFoldDB" id="A0A2A4JIB3"/>
<accession>A0A2A4JIB3</accession>
<sequence length="396" mass="45681">MPEDSKKNHDKKKGDPKDQRKPRQRHQQGGADKKAEKKTEEPKSAPKVTVPQKPVYESPPPEFFKNLKRETDEILKITEEESAKYKKKEIQSNWSKYEMPIDSYEEIEEHENMGADYEKLIQAPLSIGGHFQFKHEKSWDMNTGPSLYDKYFDINMEELNIALCSIPFYKRNSIDETKFSETDLLTMNNRSTRFKQKYYNDKSYSTPETEAQDKILRNLMKEDNVEKERDTSNDIEIKYDSNLITSAEVENAQHFANNDNLELKAEIENEPTHNVEEKVKKEETLIHETKPVVKPEIELEEEHDDLVFGNTKNLPEIKKSEAQSTTKEADCHTKKKPVVNTESLVAASVTPEVPKTKAAPTSASTEVANIPVETKKTPVIESPEDLEKWLDDFLDG</sequence>
<feature type="region of interest" description="Disordered" evidence="1">
    <location>
        <begin position="1"/>
        <end position="64"/>
    </location>
</feature>
<feature type="compositionally biased region" description="Basic and acidic residues" evidence="1">
    <location>
        <begin position="31"/>
        <end position="44"/>
    </location>
</feature>
<dbReference type="STRING" id="7102.A0A2A4JIB3"/>
<dbReference type="PANTHER" id="PTHR16524">
    <property type="entry name" value="CELL DEATH REGULATOR AVEN"/>
    <property type="match status" value="1"/>
</dbReference>
<protein>
    <submittedName>
        <fullName evidence="2">Uncharacterized protein</fullName>
    </submittedName>
</protein>